<dbReference type="Proteomes" id="UP000245946">
    <property type="component" value="Unassembled WGS sequence"/>
</dbReference>
<protein>
    <submittedName>
        <fullName evidence="6">Tim17-domain-containing protein</fullName>
    </submittedName>
</protein>
<evidence type="ECO:0000313" key="6">
    <source>
        <dbReference type="EMBL" id="PWN97053.1"/>
    </source>
</evidence>
<accession>A0A316ZA32</accession>
<keyword evidence="7" id="KW-1185">Reference proteome</keyword>
<dbReference type="PANTHER" id="PTHR15371">
    <property type="entry name" value="TIM23"/>
    <property type="match status" value="1"/>
</dbReference>
<dbReference type="PANTHER" id="PTHR15371:SF0">
    <property type="entry name" value="SD19278P"/>
    <property type="match status" value="1"/>
</dbReference>
<keyword evidence="4" id="KW-0472">Membrane</keyword>
<gene>
    <name evidence="6" type="ORF">FA09DRAFT_330699</name>
</gene>
<evidence type="ECO:0000256" key="5">
    <source>
        <dbReference type="SAM" id="MobiDB-lite"/>
    </source>
</evidence>
<dbReference type="GeneID" id="37270252"/>
<dbReference type="STRING" id="58919.A0A316ZA32"/>
<dbReference type="GO" id="GO:0030150">
    <property type="term" value="P:protein import into mitochondrial matrix"/>
    <property type="evidence" value="ECO:0007669"/>
    <property type="project" value="TreeGrafter"/>
</dbReference>
<dbReference type="GO" id="GO:0005744">
    <property type="term" value="C:TIM23 mitochondrial import inner membrane translocase complex"/>
    <property type="evidence" value="ECO:0007669"/>
    <property type="project" value="TreeGrafter"/>
</dbReference>
<evidence type="ECO:0000256" key="4">
    <source>
        <dbReference type="ARBA" id="ARBA00023136"/>
    </source>
</evidence>
<dbReference type="OrthoDB" id="159299at2759"/>
<keyword evidence="3" id="KW-1133">Transmembrane helix</keyword>
<sequence length="243" mass="24386">MWPFSSSSSSSSAGPSSAPGASEPSTAAAAPSSFVPDASVSSSAASPSSHYSASGAAEYVPPSASALLLDPAFSPAALHPLAGLGKEDVEYLDIVDAQPATLEGARTALPSRGWSDDLCYGTGTTYLSGLALGGLLGAREGFFRPLGVANPTFRLRLNAVLNQVTRRGSFFGNSAGVIALIYNLADASIDAARGKHDLAGSVGAGAVSGALFKCTAGVRPMMISSAIMMGAAATWTQAKQALL</sequence>
<dbReference type="GO" id="GO:0008320">
    <property type="term" value="F:protein transmembrane transporter activity"/>
    <property type="evidence" value="ECO:0007669"/>
    <property type="project" value="TreeGrafter"/>
</dbReference>
<evidence type="ECO:0000256" key="1">
    <source>
        <dbReference type="ARBA" id="ARBA00004141"/>
    </source>
</evidence>
<feature type="region of interest" description="Disordered" evidence="5">
    <location>
        <begin position="1"/>
        <end position="46"/>
    </location>
</feature>
<name>A0A316ZA32_9BASI</name>
<comment type="subcellular location">
    <subcellularLocation>
        <location evidence="1">Membrane</location>
        <topology evidence="1">Multi-pass membrane protein</topology>
    </subcellularLocation>
</comment>
<dbReference type="InterPro" id="IPR045238">
    <property type="entry name" value="Tim23-like"/>
</dbReference>
<organism evidence="6 7">
    <name type="scientific">Tilletiopsis washingtonensis</name>
    <dbReference type="NCBI Taxonomy" id="58919"/>
    <lineage>
        <taxon>Eukaryota</taxon>
        <taxon>Fungi</taxon>
        <taxon>Dikarya</taxon>
        <taxon>Basidiomycota</taxon>
        <taxon>Ustilaginomycotina</taxon>
        <taxon>Exobasidiomycetes</taxon>
        <taxon>Entylomatales</taxon>
        <taxon>Entylomatales incertae sedis</taxon>
        <taxon>Tilletiopsis</taxon>
    </lineage>
</organism>
<proteinExistence type="predicted"/>
<evidence type="ECO:0000256" key="3">
    <source>
        <dbReference type="ARBA" id="ARBA00022989"/>
    </source>
</evidence>
<dbReference type="EMBL" id="KZ819296">
    <property type="protein sequence ID" value="PWN97053.1"/>
    <property type="molecule type" value="Genomic_DNA"/>
</dbReference>
<keyword evidence="2" id="KW-0812">Transmembrane</keyword>
<evidence type="ECO:0000313" key="7">
    <source>
        <dbReference type="Proteomes" id="UP000245946"/>
    </source>
</evidence>
<reference evidence="6 7" key="1">
    <citation type="journal article" date="2018" name="Mol. Biol. Evol.">
        <title>Broad Genomic Sampling Reveals a Smut Pathogenic Ancestry of the Fungal Clade Ustilaginomycotina.</title>
        <authorList>
            <person name="Kijpornyongpan T."/>
            <person name="Mondo S.J."/>
            <person name="Barry K."/>
            <person name="Sandor L."/>
            <person name="Lee J."/>
            <person name="Lipzen A."/>
            <person name="Pangilinan J."/>
            <person name="LaButti K."/>
            <person name="Hainaut M."/>
            <person name="Henrissat B."/>
            <person name="Grigoriev I.V."/>
            <person name="Spatafora J.W."/>
            <person name="Aime M.C."/>
        </authorList>
    </citation>
    <scope>NUCLEOTIDE SEQUENCE [LARGE SCALE GENOMIC DNA]</scope>
    <source>
        <strain evidence="6 7">MCA 4186</strain>
    </source>
</reference>
<dbReference type="Pfam" id="PF02466">
    <property type="entry name" value="Tim17"/>
    <property type="match status" value="1"/>
</dbReference>
<evidence type="ECO:0000256" key="2">
    <source>
        <dbReference type="ARBA" id="ARBA00022692"/>
    </source>
</evidence>
<dbReference type="AlphaFoldDB" id="A0A316ZA32"/>
<dbReference type="RefSeq" id="XP_025597332.1">
    <property type="nucleotide sequence ID" value="XM_025742708.1"/>
</dbReference>